<feature type="domain" description="HTH LytTR-type" evidence="9">
    <location>
        <begin position="144"/>
        <end position="247"/>
    </location>
</feature>
<protein>
    <recommendedName>
        <fullName evidence="1">Stage 0 sporulation protein A homolog</fullName>
    </recommendedName>
</protein>
<dbReference type="SUPFAM" id="SSF52172">
    <property type="entry name" value="CheY-like"/>
    <property type="match status" value="1"/>
</dbReference>
<accession>A0ABS1EL48</accession>
<evidence type="ECO:0000256" key="5">
    <source>
        <dbReference type="ARBA" id="ARBA00024867"/>
    </source>
</evidence>
<evidence type="ECO:0000256" key="1">
    <source>
        <dbReference type="ARBA" id="ARBA00018672"/>
    </source>
</evidence>
<dbReference type="Pfam" id="PF04397">
    <property type="entry name" value="LytTR"/>
    <property type="match status" value="1"/>
</dbReference>
<keyword evidence="7" id="KW-0597">Phosphoprotein</keyword>
<dbReference type="InterPro" id="IPR046947">
    <property type="entry name" value="LytR-like"/>
</dbReference>
<keyword evidence="4" id="KW-0010">Activator</keyword>
<dbReference type="PANTHER" id="PTHR37299">
    <property type="entry name" value="TRANSCRIPTIONAL REGULATOR-RELATED"/>
    <property type="match status" value="1"/>
</dbReference>
<evidence type="ECO:0000256" key="7">
    <source>
        <dbReference type="PROSITE-ProRule" id="PRU00169"/>
    </source>
</evidence>
<keyword evidence="11" id="KW-1185">Reference proteome</keyword>
<reference evidence="11" key="1">
    <citation type="submission" date="2021-01" db="EMBL/GenBank/DDBJ databases">
        <title>Genome public.</title>
        <authorList>
            <person name="Liu C."/>
            <person name="Sun Q."/>
        </authorList>
    </citation>
    <scope>NUCLEOTIDE SEQUENCE [LARGE SCALE GENOMIC DNA]</scope>
    <source>
        <strain evidence="11">YIM B02505</strain>
    </source>
</reference>
<evidence type="ECO:0000313" key="11">
    <source>
        <dbReference type="Proteomes" id="UP000596739"/>
    </source>
</evidence>
<dbReference type="Gene3D" id="2.40.50.1020">
    <property type="entry name" value="LytTr DNA-binding domain"/>
    <property type="match status" value="1"/>
</dbReference>
<dbReference type="PROSITE" id="PS50930">
    <property type="entry name" value="HTH_LYTTR"/>
    <property type="match status" value="1"/>
</dbReference>
<feature type="domain" description="Response regulatory" evidence="8">
    <location>
        <begin position="3"/>
        <end position="126"/>
    </location>
</feature>
<name>A0ABS1EL48_9CLOT</name>
<dbReference type="Gene3D" id="3.40.50.2300">
    <property type="match status" value="1"/>
</dbReference>
<evidence type="ECO:0000256" key="6">
    <source>
        <dbReference type="ARBA" id="ARBA00037164"/>
    </source>
</evidence>
<dbReference type="PANTHER" id="PTHR37299:SF3">
    <property type="entry name" value="STAGE 0 SPORULATION PROTEIN A HOMOLOG"/>
    <property type="match status" value="1"/>
</dbReference>
<dbReference type="SMART" id="SM00850">
    <property type="entry name" value="LytTR"/>
    <property type="match status" value="1"/>
</dbReference>
<dbReference type="Pfam" id="PF00072">
    <property type="entry name" value="Response_reg"/>
    <property type="match status" value="1"/>
</dbReference>
<evidence type="ECO:0000256" key="3">
    <source>
        <dbReference type="ARBA" id="ARBA00023012"/>
    </source>
</evidence>
<evidence type="ECO:0000259" key="8">
    <source>
        <dbReference type="PROSITE" id="PS50110"/>
    </source>
</evidence>
<evidence type="ECO:0000313" key="10">
    <source>
        <dbReference type="EMBL" id="MBK1810072.1"/>
    </source>
</evidence>
<evidence type="ECO:0000259" key="9">
    <source>
        <dbReference type="PROSITE" id="PS50930"/>
    </source>
</evidence>
<comment type="function">
    <text evidence="6">Required for high-level post-exponential phase expression of a series of secreted proteins.</text>
</comment>
<organism evidence="10 11">
    <name type="scientific">Clostridium yunnanense</name>
    <dbReference type="NCBI Taxonomy" id="2800325"/>
    <lineage>
        <taxon>Bacteria</taxon>
        <taxon>Bacillati</taxon>
        <taxon>Bacillota</taxon>
        <taxon>Clostridia</taxon>
        <taxon>Eubacteriales</taxon>
        <taxon>Clostridiaceae</taxon>
        <taxon>Clostridium</taxon>
    </lineage>
</organism>
<dbReference type="RefSeq" id="WP_200266869.1">
    <property type="nucleotide sequence ID" value="NZ_JAENHN010000010.1"/>
</dbReference>
<proteinExistence type="predicted"/>
<gene>
    <name evidence="10" type="ORF">JHL18_05360</name>
</gene>
<dbReference type="InterPro" id="IPR007492">
    <property type="entry name" value="LytTR_DNA-bd_dom"/>
</dbReference>
<feature type="modified residue" description="4-aspartylphosphate" evidence="7">
    <location>
        <position position="60"/>
    </location>
</feature>
<comment type="function">
    <text evidence="5">May play the central regulatory role in sporulation. It may be an element of the effector pathway responsible for the activation of sporulation genes in response to nutritional stress. Spo0A may act in concert with spo0H (a sigma factor) to control the expression of some genes that are critical to the sporulation process.</text>
</comment>
<dbReference type="PROSITE" id="PS50110">
    <property type="entry name" value="RESPONSE_REGULATORY"/>
    <property type="match status" value="1"/>
</dbReference>
<dbReference type="InterPro" id="IPR001789">
    <property type="entry name" value="Sig_transdc_resp-reg_receiver"/>
</dbReference>
<comment type="caution">
    <text evidence="10">The sequence shown here is derived from an EMBL/GenBank/DDBJ whole genome shotgun (WGS) entry which is preliminary data.</text>
</comment>
<dbReference type="EMBL" id="JAENHN010000010">
    <property type="protein sequence ID" value="MBK1810072.1"/>
    <property type="molecule type" value="Genomic_DNA"/>
</dbReference>
<evidence type="ECO:0000256" key="4">
    <source>
        <dbReference type="ARBA" id="ARBA00023159"/>
    </source>
</evidence>
<dbReference type="Proteomes" id="UP000596739">
    <property type="component" value="Unassembled WGS sequence"/>
</dbReference>
<dbReference type="SMART" id="SM00448">
    <property type="entry name" value="REC"/>
    <property type="match status" value="1"/>
</dbReference>
<sequence length="248" mass="29099">MLNIYICDSNEKLRKDTEKIMTELFEKHNIQAGIVLSTANPEEIIKKAYQFNDNNIYILDTNFESSINGFALAKKIREFDIEGYIIFLTSHIELMMMTFEYKVRSLDYISKDDNNKIKNRLEECLLKCDYEIHNMKRSVNTNILKVKVGSKLITIDQRNIEYIETIDSNHKIRIKTVMKEIEAYGVLKDLEKQLDKNTFVRCHRSYIANLNQIAEIDKSKYIATTKSGSSFYISKSYMKDILLKINKI</sequence>
<dbReference type="InterPro" id="IPR011006">
    <property type="entry name" value="CheY-like_superfamily"/>
</dbReference>
<keyword evidence="3" id="KW-0902">Two-component regulatory system</keyword>
<keyword evidence="2" id="KW-0963">Cytoplasm</keyword>
<evidence type="ECO:0000256" key="2">
    <source>
        <dbReference type="ARBA" id="ARBA00022490"/>
    </source>
</evidence>